<evidence type="ECO:0000256" key="1">
    <source>
        <dbReference type="SAM" id="MobiDB-lite"/>
    </source>
</evidence>
<feature type="compositionally biased region" description="Low complexity" evidence="1">
    <location>
        <begin position="32"/>
        <end position="46"/>
    </location>
</feature>
<gene>
    <name evidence="2" type="ORF">SPSK_09591</name>
</gene>
<dbReference type="GeneID" id="27671440"/>
<organism evidence="2 3">
    <name type="scientific">Sporothrix schenckii 1099-18</name>
    <dbReference type="NCBI Taxonomy" id="1397361"/>
    <lineage>
        <taxon>Eukaryota</taxon>
        <taxon>Fungi</taxon>
        <taxon>Dikarya</taxon>
        <taxon>Ascomycota</taxon>
        <taxon>Pezizomycotina</taxon>
        <taxon>Sordariomycetes</taxon>
        <taxon>Sordariomycetidae</taxon>
        <taxon>Ophiostomatales</taxon>
        <taxon>Ophiostomataceae</taxon>
        <taxon>Sporothrix</taxon>
    </lineage>
</organism>
<evidence type="ECO:0008006" key="4">
    <source>
        <dbReference type="Google" id="ProtNLM"/>
    </source>
</evidence>
<feature type="region of interest" description="Disordered" evidence="1">
    <location>
        <begin position="1"/>
        <end position="110"/>
    </location>
</feature>
<dbReference type="AlphaFoldDB" id="A0A0F2M4J0"/>
<sequence length="322" mass="35165">MGPSKRHAASAPFGQQQNQKKPKTAPSKILNTPRAAKPTTKTTSSTVIPATPGAAVDTGSKRSRQQTPTKEPQSEKRQRTPQTAEAAPKERPSKPHSQKQAAQPSTLPLEPHATILRELDRKYDVHTLSVISSSKMEKRIQAVLNHLADRPIAHTTKERGASPPTTRPGVVLLHSRVLDSNKLISIAEIVKQRVREGYYSRGAEGAGATAASKKQGKKGSKLSKTSWYQYNRIYDVVSAPGAADTTPGTGDDEDDDFAPMMHRFTEAMSGKKALQGRANITTYMSIVLSRTPIAELQKNPEISVQASTDPLEVEFEQWMART</sequence>
<evidence type="ECO:0000313" key="3">
    <source>
        <dbReference type="Proteomes" id="UP000033710"/>
    </source>
</evidence>
<protein>
    <recommendedName>
        <fullName evidence="4">DNA/RNA-binding protein Alba-like domain-containing protein</fullName>
    </recommendedName>
</protein>
<reference evidence="2 3" key="1">
    <citation type="journal article" date="2014" name="BMC Genomics">
        <title>Comparative genomics of the major fungal agents of human and animal Sporotrichosis: Sporothrix schenckii and Sporothrix brasiliensis.</title>
        <authorList>
            <person name="Teixeira M.M."/>
            <person name="de Almeida L.G."/>
            <person name="Kubitschek-Barreira P."/>
            <person name="Alves F.L."/>
            <person name="Kioshima E.S."/>
            <person name="Abadio A.K."/>
            <person name="Fernandes L."/>
            <person name="Derengowski L.S."/>
            <person name="Ferreira K.S."/>
            <person name="Souza R.C."/>
            <person name="Ruiz J.C."/>
            <person name="de Andrade N.C."/>
            <person name="Paes H.C."/>
            <person name="Nicola A.M."/>
            <person name="Albuquerque P."/>
            <person name="Gerber A.L."/>
            <person name="Martins V.P."/>
            <person name="Peconick L.D."/>
            <person name="Neto A.V."/>
            <person name="Chaucanez C.B."/>
            <person name="Silva P.A."/>
            <person name="Cunha O.L."/>
            <person name="de Oliveira F.F."/>
            <person name="dos Santos T.C."/>
            <person name="Barros A.L."/>
            <person name="Soares M.A."/>
            <person name="de Oliveira L.M."/>
            <person name="Marini M.M."/>
            <person name="Villalobos-Duno H."/>
            <person name="Cunha M.M."/>
            <person name="de Hoog S."/>
            <person name="da Silveira J.F."/>
            <person name="Henrissat B."/>
            <person name="Nino-Vega G.A."/>
            <person name="Cisalpino P.S."/>
            <person name="Mora-Montes H.M."/>
            <person name="Almeida S.R."/>
            <person name="Stajich J.E."/>
            <person name="Lopes-Bezerra L.M."/>
            <person name="Vasconcelos A.T."/>
            <person name="Felipe M.S."/>
        </authorList>
    </citation>
    <scope>NUCLEOTIDE SEQUENCE [LARGE SCALE GENOMIC DNA]</scope>
    <source>
        <strain evidence="2 3">1099-18</strain>
    </source>
</reference>
<dbReference type="RefSeq" id="XP_016587304.1">
    <property type="nucleotide sequence ID" value="XM_016736163.1"/>
</dbReference>
<dbReference type="Proteomes" id="UP000033710">
    <property type="component" value="Unassembled WGS sequence"/>
</dbReference>
<dbReference type="KEGG" id="ssck:SPSK_09591"/>
<proteinExistence type="predicted"/>
<dbReference type="EMBL" id="AXCR01000007">
    <property type="protein sequence ID" value="KJR84628.1"/>
    <property type="molecule type" value="Genomic_DNA"/>
</dbReference>
<dbReference type="VEuPathDB" id="FungiDB:SPSK_09591"/>
<evidence type="ECO:0000313" key="2">
    <source>
        <dbReference type="EMBL" id="KJR84628.1"/>
    </source>
</evidence>
<reference evidence="2 3" key="2">
    <citation type="journal article" date="2015" name="Eukaryot. Cell">
        <title>Asexual propagation of a virulent clone complex in a human and feline outbreak of sporotrichosis.</title>
        <authorList>
            <person name="Teixeira Mde M."/>
            <person name="Rodrigues A.M."/>
            <person name="Tsui C.K."/>
            <person name="de Almeida L.G."/>
            <person name="Van Diepeningen A.D."/>
            <person name="van den Ende B.G."/>
            <person name="Fernandes G.F."/>
            <person name="Kano R."/>
            <person name="Hamelin R.C."/>
            <person name="Lopes-Bezerra L.M."/>
            <person name="Vasconcelos A.T."/>
            <person name="de Hoog S."/>
            <person name="de Camargo Z.P."/>
            <person name="Felipe M.S."/>
        </authorList>
    </citation>
    <scope>NUCLEOTIDE SEQUENCE [LARGE SCALE GENOMIC DNA]</scope>
    <source>
        <strain evidence="2 3">1099-18</strain>
    </source>
</reference>
<accession>A0A0F2M4J0</accession>
<dbReference type="OrthoDB" id="424402at2759"/>
<name>A0A0F2M4J0_SPOSC</name>
<comment type="caution">
    <text evidence="2">The sequence shown here is derived from an EMBL/GenBank/DDBJ whole genome shotgun (WGS) entry which is preliminary data.</text>
</comment>